<dbReference type="Proteomes" id="UP000006732">
    <property type="component" value="Chromosome"/>
</dbReference>
<evidence type="ECO:0000256" key="7">
    <source>
        <dbReference type="ARBA" id="ARBA00023143"/>
    </source>
</evidence>
<evidence type="ECO:0000256" key="1">
    <source>
        <dbReference type="ARBA" id="ARBA00004117"/>
    </source>
</evidence>
<keyword evidence="3" id="KW-1003">Cell membrane</keyword>
<dbReference type="AlphaFoldDB" id="A1AUL1"/>
<feature type="transmembrane region" description="Helical" evidence="9">
    <location>
        <begin position="28"/>
        <end position="48"/>
    </location>
</feature>
<evidence type="ECO:0000256" key="4">
    <source>
        <dbReference type="ARBA" id="ARBA00022692"/>
    </source>
</evidence>
<evidence type="ECO:0000256" key="10">
    <source>
        <dbReference type="SAM" id="SignalP"/>
    </source>
</evidence>
<dbReference type="InterPro" id="IPR022781">
    <property type="entry name" value="Flagellar_biosynth_FliO"/>
</dbReference>
<dbReference type="GO" id="GO:0009425">
    <property type="term" value="C:bacterial-type flagellum basal body"/>
    <property type="evidence" value="ECO:0007669"/>
    <property type="project" value="UniProtKB-SubCell"/>
</dbReference>
<evidence type="ECO:0000256" key="3">
    <source>
        <dbReference type="ARBA" id="ARBA00022475"/>
    </source>
</evidence>
<dbReference type="InterPro" id="IPR052205">
    <property type="entry name" value="FliO/MopB"/>
</dbReference>
<dbReference type="GO" id="GO:0044781">
    <property type="term" value="P:bacterial-type flagellum organization"/>
    <property type="evidence" value="ECO:0007669"/>
    <property type="project" value="InterPro"/>
</dbReference>
<evidence type="ECO:0000256" key="9">
    <source>
        <dbReference type="SAM" id="Phobius"/>
    </source>
</evidence>
<evidence type="ECO:0008006" key="13">
    <source>
        <dbReference type="Google" id="ProtNLM"/>
    </source>
</evidence>
<keyword evidence="7" id="KW-0975">Bacterial flagellum</keyword>
<dbReference type="RefSeq" id="WP_011737248.1">
    <property type="nucleotide sequence ID" value="NC_008609.1"/>
</dbReference>
<gene>
    <name evidence="11" type="ordered locus">Ppro_3439</name>
</gene>
<evidence type="ECO:0000256" key="8">
    <source>
        <dbReference type="ARBA" id="ARBA00037937"/>
    </source>
</evidence>
<dbReference type="PANTHER" id="PTHR38766:SF1">
    <property type="entry name" value="FLAGELLAR PROTEIN FLIO"/>
    <property type="match status" value="1"/>
</dbReference>
<dbReference type="PANTHER" id="PTHR38766">
    <property type="entry name" value="FLAGELLAR PROTEIN FLIO"/>
    <property type="match status" value="1"/>
</dbReference>
<dbReference type="Pfam" id="PF04347">
    <property type="entry name" value="FliO"/>
    <property type="match status" value="1"/>
</dbReference>
<comment type="subcellular location">
    <subcellularLocation>
        <location evidence="1">Bacterial flagellum basal body</location>
    </subcellularLocation>
    <subcellularLocation>
        <location evidence="2">Cell membrane</location>
    </subcellularLocation>
</comment>
<evidence type="ECO:0000256" key="5">
    <source>
        <dbReference type="ARBA" id="ARBA00022989"/>
    </source>
</evidence>
<feature type="signal peptide" evidence="10">
    <location>
        <begin position="1"/>
        <end position="18"/>
    </location>
</feature>
<keyword evidence="6 9" id="KW-0472">Membrane</keyword>
<name>A1AUL1_PELPD</name>
<comment type="similarity">
    <text evidence="8">Belongs to the FliO/MopB family.</text>
</comment>
<keyword evidence="12" id="KW-1185">Reference proteome</keyword>
<proteinExistence type="inferred from homology"/>
<dbReference type="OrthoDB" id="5396865at2"/>
<evidence type="ECO:0000256" key="6">
    <source>
        <dbReference type="ARBA" id="ARBA00023136"/>
    </source>
</evidence>
<evidence type="ECO:0000256" key="2">
    <source>
        <dbReference type="ARBA" id="ARBA00004236"/>
    </source>
</evidence>
<organism evidence="11 12">
    <name type="scientific">Pelobacter propionicus (strain DSM 2379 / NBRC 103807 / OttBd1)</name>
    <dbReference type="NCBI Taxonomy" id="338966"/>
    <lineage>
        <taxon>Bacteria</taxon>
        <taxon>Pseudomonadati</taxon>
        <taxon>Thermodesulfobacteriota</taxon>
        <taxon>Desulfuromonadia</taxon>
        <taxon>Desulfuromonadales</taxon>
        <taxon>Desulfuromonadaceae</taxon>
        <taxon>Pelobacter</taxon>
    </lineage>
</organism>
<protein>
    <recommendedName>
        <fullName evidence="13">Flagellar protein</fullName>
    </recommendedName>
</protein>
<accession>A1AUL1</accession>
<keyword evidence="4 9" id="KW-0812">Transmembrane</keyword>
<keyword evidence="10" id="KW-0732">Signal</keyword>
<reference evidence="11 12" key="1">
    <citation type="submission" date="2006-10" db="EMBL/GenBank/DDBJ databases">
        <title>Complete sequence of chromosome of Pelobacter propionicus DSM 2379.</title>
        <authorList>
            <consortium name="US DOE Joint Genome Institute"/>
            <person name="Copeland A."/>
            <person name="Lucas S."/>
            <person name="Lapidus A."/>
            <person name="Barry K."/>
            <person name="Detter J.C."/>
            <person name="Glavina del Rio T."/>
            <person name="Hammon N."/>
            <person name="Israni S."/>
            <person name="Dalin E."/>
            <person name="Tice H."/>
            <person name="Pitluck S."/>
            <person name="Saunders E."/>
            <person name="Brettin T."/>
            <person name="Bruce D."/>
            <person name="Han C."/>
            <person name="Tapia R."/>
            <person name="Schmutz J."/>
            <person name="Larimer F."/>
            <person name="Land M."/>
            <person name="Hauser L."/>
            <person name="Kyrpides N."/>
            <person name="Kim E."/>
            <person name="Lovley D."/>
            <person name="Richardson P."/>
        </authorList>
    </citation>
    <scope>NUCLEOTIDE SEQUENCE [LARGE SCALE GENOMIC DNA]</scope>
    <source>
        <strain evidence="12">DSM 2379 / NBRC 103807 / OttBd1</strain>
    </source>
</reference>
<keyword evidence="5 9" id="KW-1133">Transmembrane helix</keyword>
<dbReference type="GO" id="GO:0005886">
    <property type="term" value="C:plasma membrane"/>
    <property type="evidence" value="ECO:0007669"/>
    <property type="project" value="UniProtKB-SubCell"/>
</dbReference>
<dbReference type="EMBL" id="CP000482">
    <property type="protein sequence ID" value="ABL01032.1"/>
    <property type="molecule type" value="Genomic_DNA"/>
</dbReference>
<evidence type="ECO:0000313" key="11">
    <source>
        <dbReference type="EMBL" id="ABL01032.1"/>
    </source>
</evidence>
<dbReference type="HOGENOM" id="CLU_142794_0_0_7"/>
<sequence>MKRAVIALLLTLPSYACAAGVPGQEYSFLSSFIQMLAALSIVIGLILITRHFSEKLLKGADANRCASRHIRLVETRAIAPKKALVLIEVGGEYLLLASTESGLSLLKQVEVFEEIEVLEDDGRRRPELFGLFRKSVEKRRN</sequence>
<evidence type="ECO:0000313" key="12">
    <source>
        <dbReference type="Proteomes" id="UP000006732"/>
    </source>
</evidence>
<dbReference type="STRING" id="338966.Ppro_3439"/>
<dbReference type="eggNOG" id="COG3190">
    <property type="taxonomic scope" value="Bacteria"/>
</dbReference>
<feature type="chain" id="PRO_5002631904" description="Flagellar protein" evidence="10">
    <location>
        <begin position="19"/>
        <end position="141"/>
    </location>
</feature>
<dbReference type="KEGG" id="ppd:Ppro_3439"/>